<evidence type="ECO:0000256" key="2">
    <source>
        <dbReference type="ARBA" id="ARBA00023015"/>
    </source>
</evidence>
<dbReference type="InterPro" id="IPR010982">
    <property type="entry name" value="Lambda_DNA-bd_dom_sf"/>
</dbReference>
<keyword evidence="3" id="KW-0238">DNA-binding</keyword>
<keyword evidence="2" id="KW-0805">Transcription regulation</keyword>
<dbReference type="EMBL" id="BNHY01000009">
    <property type="protein sequence ID" value="GHN33500.1"/>
    <property type="molecule type" value="Genomic_DNA"/>
</dbReference>
<evidence type="ECO:0000259" key="5">
    <source>
        <dbReference type="PROSITE" id="PS50932"/>
    </source>
</evidence>
<keyword evidence="4" id="KW-0804">Transcription</keyword>
<dbReference type="PROSITE" id="PS50932">
    <property type="entry name" value="HTH_LACI_2"/>
    <property type="match status" value="1"/>
</dbReference>
<evidence type="ECO:0000256" key="1">
    <source>
        <dbReference type="ARBA" id="ARBA00022491"/>
    </source>
</evidence>
<dbReference type="Pfam" id="PF00356">
    <property type="entry name" value="LacI"/>
    <property type="match status" value="1"/>
</dbReference>
<dbReference type="SMART" id="SM00354">
    <property type="entry name" value="HTH_LACI"/>
    <property type="match status" value="1"/>
</dbReference>
<dbReference type="Gene3D" id="1.10.260.40">
    <property type="entry name" value="lambda repressor-like DNA-binding domains"/>
    <property type="match status" value="1"/>
</dbReference>
<feature type="domain" description="HTH lacI-type" evidence="5">
    <location>
        <begin position="2"/>
        <end position="56"/>
    </location>
</feature>
<comment type="caution">
    <text evidence="6">The sequence shown here is derived from an EMBL/GenBank/DDBJ whole genome shotgun (WGS) entry which is preliminary data.</text>
</comment>
<dbReference type="AlphaFoldDB" id="A0ABD0AEH7"/>
<dbReference type="CDD" id="cd01392">
    <property type="entry name" value="HTH_LacI"/>
    <property type="match status" value="1"/>
</dbReference>
<gene>
    <name evidence="6" type="primary">lacI_3</name>
    <name evidence="6" type="ORF">ME791_06520</name>
</gene>
<dbReference type="Pfam" id="PF13377">
    <property type="entry name" value="Peripla_BP_3"/>
    <property type="match status" value="1"/>
</dbReference>
<dbReference type="InterPro" id="IPR028082">
    <property type="entry name" value="Peripla_BP_I"/>
</dbReference>
<dbReference type="Proteomes" id="UP001054884">
    <property type="component" value="Unassembled WGS sequence"/>
</dbReference>
<dbReference type="GO" id="GO:0006355">
    <property type="term" value="P:regulation of DNA-templated transcription"/>
    <property type="evidence" value="ECO:0007669"/>
    <property type="project" value="UniProtKB-ARBA"/>
</dbReference>
<accession>A0ABD0AEH7</accession>
<protein>
    <submittedName>
        <fullName evidence="6">LacI family transcriptional regulator</fullName>
    </submittedName>
</protein>
<dbReference type="Gene3D" id="3.40.50.2300">
    <property type="match status" value="2"/>
</dbReference>
<dbReference type="RefSeq" id="WP_236159905.1">
    <property type="nucleotide sequence ID" value="NZ_BNHQ01000006.1"/>
</dbReference>
<evidence type="ECO:0000256" key="4">
    <source>
        <dbReference type="ARBA" id="ARBA00023163"/>
    </source>
</evidence>
<organism evidence="6 7">
    <name type="scientific">Lactobacillus delbrueckii</name>
    <dbReference type="NCBI Taxonomy" id="1584"/>
    <lineage>
        <taxon>Bacteria</taxon>
        <taxon>Bacillati</taxon>
        <taxon>Bacillota</taxon>
        <taxon>Bacilli</taxon>
        <taxon>Lactobacillales</taxon>
        <taxon>Lactobacillaceae</taxon>
        <taxon>Lactobacillus</taxon>
    </lineage>
</organism>
<dbReference type="CDD" id="cd06291">
    <property type="entry name" value="PBP1_Qymf-like"/>
    <property type="match status" value="1"/>
</dbReference>
<evidence type="ECO:0000256" key="3">
    <source>
        <dbReference type="ARBA" id="ARBA00023125"/>
    </source>
</evidence>
<dbReference type="SUPFAM" id="SSF53822">
    <property type="entry name" value="Periplasmic binding protein-like I"/>
    <property type="match status" value="1"/>
</dbReference>
<dbReference type="InterPro" id="IPR046335">
    <property type="entry name" value="LacI/GalR-like_sensor"/>
</dbReference>
<sequence length="324" mass="36760">MATMKDVAREAGVSLGTVSRVINHAAGIKPATLEKVKAAIEKLNYVPDQYARGMKLNRSYTVALMVPTIWNSFNAEFAYHIEHELAKRDYKMLVCDYDDDPQRELAYIQMVKENKIDAIIAITYGDLEKYINFDLPFISIDRYYEESVSYVASENYQGGRLAAEELLKHGAEHPAYIGSYNCFPNDTMKRYDGFKDVMKEKGLPLLGIHELEPVADFQPLLNQLLDENPQIDAFFCNTDTLLYDVSDWLSERGLRVPEDIQLIGYDGMRLDKSHRIPVSTIAQPLEEMAKKAVELALAKIENPDMPAQAVYLPVTFLEGNTTKK</sequence>
<dbReference type="PANTHER" id="PTHR30146:SF95">
    <property type="entry name" value="RIBOSE OPERON REPRESSOR"/>
    <property type="match status" value="1"/>
</dbReference>
<dbReference type="PRINTS" id="PR00036">
    <property type="entry name" value="HTHLACI"/>
</dbReference>
<keyword evidence="1" id="KW-0678">Repressor</keyword>
<dbReference type="PROSITE" id="PS00356">
    <property type="entry name" value="HTH_LACI_1"/>
    <property type="match status" value="1"/>
</dbReference>
<reference evidence="6 7" key="1">
    <citation type="journal article" date="2022" name="J. Dairy Sci.">
        <title>Genetic diversity of Lactobacillus delbrueckii isolated from raw milk in Hokkaido, Japan.</title>
        <authorList>
            <person name="Tsuchihashi H."/>
            <person name="Ichikawa A."/>
            <person name="Takeda M."/>
            <person name="Koizumi A."/>
            <person name="Mizoguchi C."/>
            <person name="Ishida T."/>
            <person name="Kimura K."/>
        </authorList>
    </citation>
    <scope>NUCLEOTIDE SEQUENCE [LARGE SCALE GENOMIC DNA]</scope>
    <source>
        <strain evidence="6 7">ME-791</strain>
    </source>
</reference>
<evidence type="ECO:0000313" key="6">
    <source>
        <dbReference type="EMBL" id="GHN33500.1"/>
    </source>
</evidence>
<dbReference type="InterPro" id="IPR000843">
    <property type="entry name" value="HTH_LacI"/>
</dbReference>
<dbReference type="SUPFAM" id="SSF47413">
    <property type="entry name" value="lambda repressor-like DNA-binding domains"/>
    <property type="match status" value="1"/>
</dbReference>
<dbReference type="PANTHER" id="PTHR30146">
    <property type="entry name" value="LACI-RELATED TRANSCRIPTIONAL REPRESSOR"/>
    <property type="match status" value="1"/>
</dbReference>
<evidence type="ECO:0000313" key="7">
    <source>
        <dbReference type="Proteomes" id="UP001054884"/>
    </source>
</evidence>
<dbReference type="GO" id="GO:0003677">
    <property type="term" value="F:DNA binding"/>
    <property type="evidence" value="ECO:0007669"/>
    <property type="project" value="UniProtKB-KW"/>
</dbReference>
<name>A0ABD0AEH7_9LACO</name>
<proteinExistence type="predicted"/>